<protein>
    <submittedName>
        <fullName evidence="1">Uncharacterized protein</fullName>
    </submittedName>
</protein>
<sequence>METSVGLTGHLRANRICRLLAKVAELPIRRAPRAALLTDFRELRFLMRDIEQELQAFEVATDHAPSDEACG</sequence>
<gene>
    <name evidence="1" type="ORF">HLB44_01770</name>
</gene>
<evidence type="ECO:0000313" key="1">
    <source>
        <dbReference type="EMBL" id="NRF65704.1"/>
    </source>
</evidence>
<accession>A0ABX2E9L0</accession>
<dbReference type="RefSeq" id="WP_173119975.1">
    <property type="nucleotide sequence ID" value="NZ_JABRWJ010000001.1"/>
</dbReference>
<name>A0ABX2E9L0_9BURK</name>
<evidence type="ECO:0000313" key="2">
    <source>
        <dbReference type="Proteomes" id="UP000737171"/>
    </source>
</evidence>
<proteinExistence type="predicted"/>
<dbReference type="Proteomes" id="UP000737171">
    <property type="component" value="Unassembled WGS sequence"/>
</dbReference>
<keyword evidence="2" id="KW-1185">Reference proteome</keyword>
<dbReference type="EMBL" id="JABRWJ010000001">
    <property type="protein sequence ID" value="NRF65704.1"/>
    <property type="molecule type" value="Genomic_DNA"/>
</dbReference>
<comment type="caution">
    <text evidence="1">The sequence shown here is derived from an EMBL/GenBank/DDBJ whole genome shotgun (WGS) entry which is preliminary data.</text>
</comment>
<organism evidence="1 2">
    <name type="scientific">Pseudaquabacterium terrae</name>
    <dbReference type="NCBI Taxonomy" id="2732868"/>
    <lineage>
        <taxon>Bacteria</taxon>
        <taxon>Pseudomonadati</taxon>
        <taxon>Pseudomonadota</taxon>
        <taxon>Betaproteobacteria</taxon>
        <taxon>Burkholderiales</taxon>
        <taxon>Sphaerotilaceae</taxon>
        <taxon>Pseudaquabacterium</taxon>
    </lineage>
</organism>
<reference evidence="1 2" key="1">
    <citation type="submission" date="2020-05" db="EMBL/GenBank/DDBJ databases">
        <title>Aquincola sp. isolate from soil.</title>
        <authorList>
            <person name="Han J."/>
            <person name="Kim D.-U."/>
        </authorList>
    </citation>
    <scope>NUCLEOTIDE SEQUENCE [LARGE SCALE GENOMIC DNA]</scope>
    <source>
        <strain evidence="1 2">S2</strain>
    </source>
</reference>